<evidence type="ECO:0000313" key="4">
    <source>
        <dbReference type="Proteomes" id="UP000322327"/>
    </source>
</evidence>
<comment type="catalytic activity">
    <reaction evidence="2">
        <text>N-terminal N-formyl-L-methionyl-[peptide] + H2O = N-terminal L-methionyl-[peptide] + formate</text>
        <dbReference type="Rhea" id="RHEA:24420"/>
        <dbReference type="Rhea" id="RHEA-COMP:10639"/>
        <dbReference type="Rhea" id="RHEA-COMP:10640"/>
        <dbReference type="ChEBI" id="CHEBI:15377"/>
        <dbReference type="ChEBI" id="CHEBI:15740"/>
        <dbReference type="ChEBI" id="CHEBI:49298"/>
        <dbReference type="ChEBI" id="CHEBI:64731"/>
        <dbReference type="EC" id="3.5.1.88"/>
    </reaction>
</comment>
<comment type="caution">
    <text evidence="3">The sequence shown here is derived from an EMBL/GenBank/DDBJ whole genome shotgun (WGS) entry which is preliminary data.</text>
</comment>
<dbReference type="InterPro" id="IPR023635">
    <property type="entry name" value="Peptide_deformylase"/>
</dbReference>
<dbReference type="GO" id="GO:0042586">
    <property type="term" value="F:peptide deformylase activity"/>
    <property type="evidence" value="ECO:0007669"/>
    <property type="project" value="UniProtKB-UniRule"/>
</dbReference>
<name>A0A5C8G6J8_9SPIR</name>
<dbReference type="EMBL" id="SAYI01000008">
    <property type="protein sequence ID" value="TXJ57535.1"/>
    <property type="molecule type" value="Genomic_DNA"/>
</dbReference>
<dbReference type="GO" id="GO:0006412">
    <property type="term" value="P:translation"/>
    <property type="evidence" value="ECO:0007669"/>
    <property type="project" value="UniProtKB-UniRule"/>
</dbReference>
<dbReference type="PIRSF" id="PIRSF004749">
    <property type="entry name" value="Pep_def"/>
    <property type="match status" value="1"/>
</dbReference>
<gene>
    <name evidence="2 3" type="primary">def</name>
    <name evidence="3" type="ORF">EPJ76_02105</name>
</gene>
<accession>A0A5C8G6J8</accession>
<comment type="cofactor">
    <cofactor evidence="2">
        <name>Fe(2+)</name>
        <dbReference type="ChEBI" id="CHEBI:29033"/>
    </cofactor>
    <text evidence="2">Binds 1 Fe(2+) ion.</text>
</comment>
<comment type="function">
    <text evidence="2">Removes the formyl group from the N-terminal Met of newly synthesized proteins. Requires at least a dipeptide for an efficient rate of reaction. N-terminal L-methionine is a prerequisite for activity but the enzyme has broad specificity at other positions.</text>
</comment>
<dbReference type="EC" id="3.5.1.88" evidence="2"/>
<dbReference type="PANTHER" id="PTHR10458:SF22">
    <property type="entry name" value="PEPTIDE DEFORMYLASE"/>
    <property type="match status" value="1"/>
</dbReference>
<feature type="binding site" evidence="2">
    <location>
        <position position="145"/>
    </location>
    <ligand>
        <name>Fe cation</name>
        <dbReference type="ChEBI" id="CHEBI:24875"/>
    </ligand>
</feature>
<dbReference type="PANTHER" id="PTHR10458">
    <property type="entry name" value="PEPTIDE DEFORMYLASE"/>
    <property type="match status" value="1"/>
</dbReference>
<dbReference type="Proteomes" id="UP000322327">
    <property type="component" value="Unassembled WGS sequence"/>
</dbReference>
<dbReference type="CDD" id="cd00487">
    <property type="entry name" value="Pep_deformylase"/>
    <property type="match status" value="1"/>
</dbReference>
<dbReference type="Gene3D" id="3.90.45.10">
    <property type="entry name" value="Peptide deformylase"/>
    <property type="match status" value="1"/>
</dbReference>
<dbReference type="GO" id="GO:0046872">
    <property type="term" value="F:metal ion binding"/>
    <property type="evidence" value="ECO:0007669"/>
    <property type="project" value="UniProtKB-KW"/>
</dbReference>
<keyword evidence="2" id="KW-0408">Iron</keyword>
<comment type="similarity">
    <text evidence="1 2">Belongs to the polypeptide deformylase family.</text>
</comment>
<evidence type="ECO:0000256" key="1">
    <source>
        <dbReference type="ARBA" id="ARBA00010759"/>
    </source>
</evidence>
<dbReference type="PRINTS" id="PR01576">
    <property type="entry name" value="PDEFORMYLASE"/>
</dbReference>
<feature type="binding site" evidence="2">
    <location>
        <position position="99"/>
    </location>
    <ligand>
        <name>Fe cation</name>
        <dbReference type="ChEBI" id="CHEBI:24875"/>
    </ligand>
</feature>
<keyword evidence="2" id="KW-0479">Metal-binding</keyword>
<proteinExistence type="inferred from homology"/>
<dbReference type="AlphaFoldDB" id="A0A5C8G6J8"/>
<organism evidence="3 4">
    <name type="scientific">Brachyspira aalborgi</name>
    <dbReference type="NCBI Taxonomy" id="29522"/>
    <lineage>
        <taxon>Bacteria</taxon>
        <taxon>Pseudomonadati</taxon>
        <taxon>Spirochaetota</taxon>
        <taxon>Spirochaetia</taxon>
        <taxon>Brachyspirales</taxon>
        <taxon>Brachyspiraceae</taxon>
        <taxon>Brachyspira</taxon>
    </lineage>
</organism>
<dbReference type="InterPro" id="IPR036821">
    <property type="entry name" value="Peptide_deformylase_sf"/>
</dbReference>
<evidence type="ECO:0000313" key="3">
    <source>
        <dbReference type="EMBL" id="TXJ57535.1"/>
    </source>
</evidence>
<dbReference type="SUPFAM" id="SSF56420">
    <property type="entry name" value="Peptide deformylase"/>
    <property type="match status" value="1"/>
</dbReference>
<feature type="binding site" evidence="2">
    <location>
        <position position="141"/>
    </location>
    <ligand>
        <name>Fe cation</name>
        <dbReference type="ChEBI" id="CHEBI:24875"/>
    </ligand>
</feature>
<protein>
    <recommendedName>
        <fullName evidence="2">Peptide deformylase</fullName>
        <shortName evidence="2">PDF</shortName>
        <ecNumber evidence="2">3.5.1.88</ecNumber>
    </recommendedName>
    <alternativeName>
        <fullName evidence="2">Polypeptide deformylase</fullName>
    </alternativeName>
</protein>
<reference evidence="3 4" key="1">
    <citation type="journal article" date="1992" name="Lakartidningen">
        <title>[Penicillin V and not amoxicillin is the first choice preparation in acute otitis].</title>
        <authorList>
            <person name="Kamme C."/>
            <person name="Lundgren K."/>
            <person name="Prellner K."/>
        </authorList>
    </citation>
    <scope>NUCLEOTIDE SEQUENCE [LARGE SCALE GENOMIC DNA]</scope>
    <source>
        <strain evidence="3 4">PC3053II</strain>
    </source>
</reference>
<dbReference type="HAMAP" id="MF_00163">
    <property type="entry name" value="Pep_deformylase"/>
    <property type="match status" value="1"/>
</dbReference>
<dbReference type="NCBIfam" id="NF001159">
    <property type="entry name" value="PRK00150.1-3"/>
    <property type="match status" value="1"/>
</dbReference>
<evidence type="ECO:0000256" key="2">
    <source>
        <dbReference type="HAMAP-Rule" id="MF_00163"/>
    </source>
</evidence>
<keyword evidence="2" id="KW-0648">Protein biosynthesis</keyword>
<feature type="active site" evidence="2">
    <location>
        <position position="142"/>
    </location>
</feature>
<dbReference type="NCBIfam" id="TIGR00079">
    <property type="entry name" value="pept_deformyl"/>
    <property type="match status" value="1"/>
</dbReference>
<keyword evidence="2 3" id="KW-0378">Hydrolase</keyword>
<dbReference type="Pfam" id="PF01327">
    <property type="entry name" value="Pep_deformylase"/>
    <property type="match status" value="1"/>
</dbReference>
<dbReference type="RefSeq" id="WP_147530335.1">
    <property type="nucleotide sequence ID" value="NZ_SAYI01000008.1"/>
</dbReference>
<sequence length="180" mass="21069">MIRDLIIYGDERLQQKSLYIEKVDDEILDLIEDMFETMYKANGVGLAAVQIGILKRLIVISVPDFDSEEENEKPDFKLALINPEIIWHGKEKETLEEGCLSFPEIRDEVARYKNIKVKYIDANGEEQILEANDYVAKVLQHEIDHTNGITFIDRLESYQKRRLKRELKELRNSPKHSYSV</sequence>